<comment type="caution">
    <text evidence="2">The sequence shown here is derived from an EMBL/GenBank/DDBJ whole genome shotgun (WGS) entry which is preliminary data.</text>
</comment>
<proteinExistence type="predicted"/>
<name>A0ABP8B213_9ACTN</name>
<dbReference type="EMBL" id="BAABAQ010000007">
    <property type="protein sequence ID" value="GAA4195354.1"/>
    <property type="molecule type" value="Genomic_DNA"/>
</dbReference>
<organism evidence="2 3">
    <name type="scientific">Streptosporangium oxazolinicum</name>
    <dbReference type="NCBI Taxonomy" id="909287"/>
    <lineage>
        <taxon>Bacteria</taxon>
        <taxon>Bacillati</taxon>
        <taxon>Actinomycetota</taxon>
        <taxon>Actinomycetes</taxon>
        <taxon>Streptosporangiales</taxon>
        <taxon>Streptosporangiaceae</taxon>
        <taxon>Streptosporangium</taxon>
    </lineage>
</organism>
<keyword evidence="3" id="KW-1185">Reference proteome</keyword>
<protein>
    <submittedName>
        <fullName evidence="2">Uncharacterized protein</fullName>
    </submittedName>
</protein>
<evidence type="ECO:0000256" key="1">
    <source>
        <dbReference type="SAM" id="MobiDB-lite"/>
    </source>
</evidence>
<accession>A0ABP8B213</accession>
<evidence type="ECO:0000313" key="2">
    <source>
        <dbReference type="EMBL" id="GAA4195354.1"/>
    </source>
</evidence>
<evidence type="ECO:0000313" key="3">
    <source>
        <dbReference type="Proteomes" id="UP001501251"/>
    </source>
</evidence>
<feature type="region of interest" description="Disordered" evidence="1">
    <location>
        <begin position="1"/>
        <end position="81"/>
    </location>
</feature>
<sequence length="81" mass="8005">MPCRDRDASVNGVKTGGSGIDRGRPHGETPSSFLGPPARDGIGSGGPRAPAPDTSGRAGVVQRSPGASVNVAPISVIRSTA</sequence>
<reference evidence="3" key="1">
    <citation type="journal article" date="2019" name="Int. J. Syst. Evol. Microbiol.">
        <title>The Global Catalogue of Microorganisms (GCM) 10K type strain sequencing project: providing services to taxonomists for standard genome sequencing and annotation.</title>
        <authorList>
            <consortium name="The Broad Institute Genomics Platform"/>
            <consortium name="The Broad Institute Genome Sequencing Center for Infectious Disease"/>
            <person name="Wu L."/>
            <person name="Ma J."/>
        </authorList>
    </citation>
    <scope>NUCLEOTIDE SEQUENCE [LARGE SCALE GENOMIC DNA]</scope>
    <source>
        <strain evidence="3">JCM 17388</strain>
    </source>
</reference>
<dbReference type="Proteomes" id="UP001501251">
    <property type="component" value="Unassembled WGS sequence"/>
</dbReference>
<gene>
    <name evidence="2" type="ORF">GCM10022252_41000</name>
</gene>